<name>A0A2T4U9W3_9BACI</name>
<dbReference type="AlphaFoldDB" id="A0A2T4U9W3"/>
<sequence>MENQSDREKKIIESFQQDEQMMAHVFAQWCINNDLNPEEVYAEAYGAADNPVLQEAVKLTVSKEEAGPIETETLLGVLALFGNHDLAEAVTNRSELINRKEE</sequence>
<reference evidence="1 2" key="1">
    <citation type="submission" date="2018-03" db="EMBL/GenBank/DDBJ databases">
        <title>Alkalicoccus saliphilus sp. nov., isolated from a mineral pool.</title>
        <authorList>
            <person name="Zhao B."/>
        </authorList>
    </citation>
    <scope>NUCLEOTIDE SEQUENCE [LARGE SCALE GENOMIC DNA]</scope>
    <source>
        <strain evidence="1 2">6AG</strain>
    </source>
</reference>
<dbReference type="RefSeq" id="WP_107583370.1">
    <property type="nucleotide sequence ID" value="NZ_PZJJ01000002.1"/>
</dbReference>
<organism evidence="1 2">
    <name type="scientific">Alkalicoccus saliphilus</name>
    <dbReference type="NCBI Taxonomy" id="200989"/>
    <lineage>
        <taxon>Bacteria</taxon>
        <taxon>Bacillati</taxon>
        <taxon>Bacillota</taxon>
        <taxon>Bacilli</taxon>
        <taxon>Bacillales</taxon>
        <taxon>Bacillaceae</taxon>
        <taxon>Alkalicoccus</taxon>
    </lineage>
</organism>
<accession>A0A2T4U9W3</accession>
<protein>
    <submittedName>
        <fullName evidence="1">Uncharacterized protein</fullName>
    </submittedName>
</protein>
<dbReference type="Proteomes" id="UP000240509">
    <property type="component" value="Unassembled WGS sequence"/>
</dbReference>
<evidence type="ECO:0000313" key="1">
    <source>
        <dbReference type="EMBL" id="PTL40193.1"/>
    </source>
</evidence>
<gene>
    <name evidence="1" type="ORF">C6Y45_02090</name>
</gene>
<dbReference type="EMBL" id="PZJJ01000002">
    <property type="protein sequence ID" value="PTL40193.1"/>
    <property type="molecule type" value="Genomic_DNA"/>
</dbReference>
<proteinExistence type="predicted"/>
<keyword evidence="2" id="KW-1185">Reference proteome</keyword>
<comment type="caution">
    <text evidence="1">The sequence shown here is derived from an EMBL/GenBank/DDBJ whole genome shotgun (WGS) entry which is preliminary data.</text>
</comment>
<evidence type="ECO:0000313" key="2">
    <source>
        <dbReference type="Proteomes" id="UP000240509"/>
    </source>
</evidence>
<dbReference type="OrthoDB" id="2678957at2"/>